<reference evidence="11" key="2">
    <citation type="submission" date="2020-09" db="EMBL/GenBank/DDBJ databases">
        <authorList>
            <person name="Sun Q."/>
            <person name="Kim S."/>
        </authorList>
    </citation>
    <scope>NUCLEOTIDE SEQUENCE</scope>
    <source>
        <strain evidence="11">KCTC 22164</strain>
    </source>
</reference>
<evidence type="ECO:0000313" key="12">
    <source>
        <dbReference type="Proteomes" id="UP000631300"/>
    </source>
</evidence>
<keyword evidence="11" id="KW-0282">Flagellum</keyword>
<dbReference type="EMBL" id="BMXP01000003">
    <property type="protein sequence ID" value="GGW85106.1"/>
    <property type="molecule type" value="Genomic_DNA"/>
</dbReference>
<dbReference type="InterPro" id="IPR005503">
    <property type="entry name" value="FliL"/>
</dbReference>
<evidence type="ECO:0000256" key="1">
    <source>
        <dbReference type="ARBA" id="ARBA00002254"/>
    </source>
</evidence>
<keyword evidence="11" id="KW-0966">Cell projection</keyword>
<comment type="function">
    <text evidence="1 10">Controls the rotational direction of flagella during chemotaxis.</text>
</comment>
<comment type="similarity">
    <text evidence="3 10">Belongs to the FliL family.</text>
</comment>
<evidence type="ECO:0000256" key="4">
    <source>
        <dbReference type="ARBA" id="ARBA00022475"/>
    </source>
</evidence>
<evidence type="ECO:0000256" key="2">
    <source>
        <dbReference type="ARBA" id="ARBA00004162"/>
    </source>
</evidence>
<evidence type="ECO:0000256" key="9">
    <source>
        <dbReference type="ARBA" id="ARBA00023136"/>
    </source>
</evidence>
<evidence type="ECO:0000256" key="8">
    <source>
        <dbReference type="ARBA" id="ARBA00022989"/>
    </source>
</evidence>
<proteinExistence type="inferred from homology"/>
<protein>
    <recommendedName>
        <fullName evidence="10">Flagellar protein FliL</fullName>
    </recommendedName>
</protein>
<evidence type="ECO:0000256" key="5">
    <source>
        <dbReference type="ARBA" id="ARBA00022500"/>
    </source>
</evidence>
<evidence type="ECO:0000313" key="11">
    <source>
        <dbReference type="EMBL" id="GGW85106.1"/>
    </source>
</evidence>
<dbReference type="PANTHER" id="PTHR35091:SF5">
    <property type="entry name" value="FLAGELLAR PROTEIN FLIL"/>
    <property type="match status" value="1"/>
</dbReference>
<comment type="caution">
    <text evidence="11">The sequence shown here is derived from an EMBL/GenBank/DDBJ whole genome shotgun (WGS) entry which is preliminary data.</text>
</comment>
<dbReference type="GO" id="GO:0005886">
    <property type="term" value="C:plasma membrane"/>
    <property type="evidence" value="ECO:0007669"/>
    <property type="project" value="UniProtKB-SubCell"/>
</dbReference>
<accession>A0A918MZH8</accession>
<keyword evidence="12" id="KW-1185">Reference proteome</keyword>
<dbReference type="GO" id="GO:0071978">
    <property type="term" value="P:bacterial-type flagellum-dependent swarming motility"/>
    <property type="evidence" value="ECO:0007669"/>
    <property type="project" value="TreeGrafter"/>
</dbReference>
<keyword evidence="8" id="KW-1133">Transmembrane helix</keyword>
<dbReference type="Pfam" id="PF03748">
    <property type="entry name" value="FliL"/>
    <property type="match status" value="1"/>
</dbReference>
<organism evidence="11 12">
    <name type="scientific">Alteromonas halophila</name>
    <dbReference type="NCBI Taxonomy" id="516698"/>
    <lineage>
        <taxon>Bacteria</taxon>
        <taxon>Pseudomonadati</taxon>
        <taxon>Pseudomonadota</taxon>
        <taxon>Gammaproteobacteria</taxon>
        <taxon>Alteromonadales</taxon>
        <taxon>Alteromonadaceae</taxon>
        <taxon>Alteromonas/Salinimonas group</taxon>
        <taxon>Alteromonas</taxon>
    </lineage>
</organism>
<dbReference type="GO" id="GO:0006935">
    <property type="term" value="P:chemotaxis"/>
    <property type="evidence" value="ECO:0007669"/>
    <property type="project" value="UniProtKB-KW"/>
</dbReference>
<keyword evidence="5 10" id="KW-0145">Chemotaxis</keyword>
<gene>
    <name evidence="11" type="ORF">GCM10007391_18700</name>
</gene>
<dbReference type="GO" id="GO:0009425">
    <property type="term" value="C:bacterial-type flagellum basal body"/>
    <property type="evidence" value="ECO:0007669"/>
    <property type="project" value="InterPro"/>
</dbReference>
<keyword evidence="7 10" id="KW-0283">Flagellar rotation</keyword>
<dbReference type="Proteomes" id="UP000631300">
    <property type="component" value="Unassembled WGS sequence"/>
</dbReference>
<keyword evidence="6" id="KW-0812">Transmembrane</keyword>
<keyword evidence="11" id="KW-0969">Cilium</keyword>
<keyword evidence="9 10" id="KW-0472">Membrane</keyword>
<keyword evidence="10" id="KW-0997">Cell inner membrane</keyword>
<dbReference type="AlphaFoldDB" id="A0A918MZH8"/>
<sequence>MLLNIFDTLSDIFTSCNRPSAKSVMKQFFTRTAVLLCLLSAAVISLSAHSQDRPRYAYLGLEPDIVTNYLGPTSRKLGYVRVTVELMVNDVEQLEIAEHHMPLLRATAIEIFGQQPEEKIKSLTGREDIRRAILKAIQDLMKNETGAEVVKDVIFTKYLYQS</sequence>
<dbReference type="PANTHER" id="PTHR35091">
    <property type="entry name" value="FLAGELLAR PROTEIN FLIL"/>
    <property type="match status" value="1"/>
</dbReference>
<name>A0A918MZH8_9ALTE</name>
<evidence type="ECO:0000256" key="3">
    <source>
        <dbReference type="ARBA" id="ARBA00008281"/>
    </source>
</evidence>
<keyword evidence="4" id="KW-1003">Cell membrane</keyword>
<evidence type="ECO:0000256" key="6">
    <source>
        <dbReference type="ARBA" id="ARBA00022692"/>
    </source>
</evidence>
<evidence type="ECO:0000256" key="10">
    <source>
        <dbReference type="RuleBase" id="RU364125"/>
    </source>
</evidence>
<reference evidence="11" key="1">
    <citation type="journal article" date="2014" name="Int. J. Syst. Evol. Microbiol.">
        <title>Complete genome sequence of Corynebacterium casei LMG S-19264T (=DSM 44701T), isolated from a smear-ripened cheese.</title>
        <authorList>
            <consortium name="US DOE Joint Genome Institute (JGI-PGF)"/>
            <person name="Walter F."/>
            <person name="Albersmeier A."/>
            <person name="Kalinowski J."/>
            <person name="Ruckert C."/>
        </authorList>
    </citation>
    <scope>NUCLEOTIDE SEQUENCE</scope>
    <source>
        <strain evidence="11">KCTC 22164</strain>
    </source>
</reference>
<comment type="subcellular location">
    <subcellularLocation>
        <location evidence="10">Cell inner membrane</location>
    </subcellularLocation>
    <subcellularLocation>
        <location evidence="2">Cell membrane</location>
        <topology evidence="2">Single-pass membrane protein</topology>
    </subcellularLocation>
</comment>
<evidence type="ECO:0000256" key="7">
    <source>
        <dbReference type="ARBA" id="ARBA00022779"/>
    </source>
</evidence>